<proteinExistence type="predicted"/>
<name>A0AAV3R9K2_LITER</name>
<dbReference type="Proteomes" id="UP001454036">
    <property type="component" value="Unassembled WGS sequence"/>
</dbReference>
<keyword evidence="3" id="KW-1185">Reference proteome</keyword>
<evidence type="ECO:0000256" key="1">
    <source>
        <dbReference type="SAM" id="MobiDB-lite"/>
    </source>
</evidence>
<gene>
    <name evidence="2" type="ORF">LIER_26774</name>
</gene>
<feature type="compositionally biased region" description="Basic and acidic residues" evidence="1">
    <location>
        <begin position="137"/>
        <end position="157"/>
    </location>
</feature>
<evidence type="ECO:0000313" key="3">
    <source>
        <dbReference type="Proteomes" id="UP001454036"/>
    </source>
</evidence>
<dbReference type="PANTHER" id="PTHR34356:SF1">
    <property type="entry name" value="ANTIGENIC HEAT-STABLE PROTEIN"/>
    <property type="match status" value="1"/>
</dbReference>
<dbReference type="PANTHER" id="PTHR34356">
    <property type="entry name" value="ANTIGENIC HEAT-STABLE PROTEIN"/>
    <property type="match status" value="1"/>
</dbReference>
<sequence length="204" mass="22322">MEAPASSSPPVITPEDVLETLMNDGTIDAVRMKIISQLKANDDLKTTTIKMVEQSKVLNTPGADKQTKRDLFNALRQELEPSALEKASKMVWDLILDNNGFGKEISETVEKVFCRLSGKEPPLFPSSETQPETQPGKGKEKEIVETIREERENEKCNSDSSSKKRKLPETSTELGSTDAVASGSANTTSPLSDSGKMLPPRIKS</sequence>
<dbReference type="AlphaFoldDB" id="A0AAV3R9K2"/>
<organism evidence="2 3">
    <name type="scientific">Lithospermum erythrorhizon</name>
    <name type="common">Purple gromwell</name>
    <name type="synonym">Lithospermum officinale var. erythrorhizon</name>
    <dbReference type="NCBI Taxonomy" id="34254"/>
    <lineage>
        <taxon>Eukaryota</taxon>
        <taxon>Viridiplantae</taxon>
        <taxon>Streptophyta</taxon>
        <taxon>Embryophyta</taxon>
        <taxon>Tracheophyta</taxon>
        <taxon>Spermatophyta</taxon>
        <taxon>Magnoliopsida</taxon>
        <taxon>eudicotyledons</taxon>
        <taxon>Gunneridae</taxon>
        <taxon>Pentapetalae</taxon>
        <taxon>asterids</taxon>
        <taxon>lamiids</taxon>
        <taxon>Boraginales</taxon>
        <taxon>Boraginaceae</taxon>
        <taxon>Boraginoideae</taxon>
        <taxon>Lithospermeae</taxon>
        <taxon>Lithospermum</taxon>
    </lineage>
</organism>
<feature type="compositionally biased region" description="Polar residues" evidence="1">
    <location>
        <begin position="183"/>
        <end position="192"/>
    </location>
</feature>
<dbReference type="EMBL" id="BAABME010008438">
    <property type="protein sequence ID" value="GAA0173084.1"/>
    <property type="molecule type" value="Genomic_DNA"/>
</dbReference>
<reference evidence="2 3" key="1">
    <citation type="submission" date="2024-01" db="EMBL/GenBank/DDBJ databases">
        <title>The complete chloroplast genome sequence of Lithospermum erythrorhizon: insights into the phylogenetic relationship among Boraginaceae species and the maternal lineages of purple gromwells.</title>
        <authorList>
            <person name="Okada T."/>
            <person name="Watanabe K."/>
        </authorList>
    </citation>
    <scope>NUCLEOTIDE SEQUENCE [LARGE SCALE GENOMIC DNA]</scope>
</reference>
<comment type="caution">
    <text evidence="2">The sequence shown here is derived from an EMBL/GenBank/DDBJ whole genome shotgun (WGS) entry which is preliminary data.</text>
</comment>
<evidence type="ECO:0000313" key="2">
    <source>
        <dbReference type="EMBL" id="GAA0173084.1"/>
    </source>
</evidence>
<feature type="region of interest" description="Disordered" evidence="1">
    <location>
        <begin position="119"/>
        <end position="204"/>
    </location>
</feature>
<accession>A0AAV3R9K2</accession>
<protein>
    <submittedName>
        <fullName evidence="2">Uncharacterized protein</fullName>
    </submittedName>
</protein>